<dbReference type="KEGG" id="taes:123113540"/>
<dbReference type="Pfam" id="PF23559">
    <property type="entry name" value="WHD_DRP"/>
    <property type="match status" value="1"/>
</dbReference>
<dbReference type="STRING" id="4565.A0A3B6LSX1"/>
<feature type="domain" description="Disease resistance N-terminal" evidence="8">
    <location>
        <begin position="12"/>
        <end position="97"/>
    </location>
</feature>
<dbReference type="Gramene" id="TraesCS5B03G1037400.3">
    <property type="protein sequence ID" value="TraesCS5B03G1037400.3.CDS"/>
    <property type="gene ID" value="TraesCS5B03G1037400"/>
</dbReference>
<dbReference type="Pfam" id="PF23598">
    <property type="entry name" value="LRR_14"/>
    <property type="match status" value="1"/>
</dbReference>
<evidence type="ECO:0000256" key="5">
    <source>
        <dbReference type="ARBA" id="ARBA00022821"/>
    </source>
</evidence>
<evidence type="ECO:0000259" key="8">
    <source>
        <dbReference type="Pfam" id="PF18052"/>
    </source>
</evidence>
<dbReference type="EnsemblPlants" id="TraesCS5B02G420600.3">
    <property type="protein sequence ID" value="TraesCS5B02G420600.3"/>
    <property type="gene ID" value="TraesCS5B02G420600"/>
</dbReference>
<keyword evidence="4" id="KW-0547">Nucleotide-binding</keyword>
<dbReference type="GeneID" id="123113540"/>
<dbReference type="SUPFAM" id="SSF52058">
    <property type="entry name" value="L domain-like"/>
    <property type="match status" value="1"/>
</dbReference>
<feature type="domain" description="NB-ARC" evidence="7">
    <location>
        <begin position="176"/>
        <end position="328"/>
    </location>
</feature>
<keyword evidence="12" id="KW-1185">Reference proteome</keyword>
<keyword evidence="6" id="KW-0175">Coiled coil</keyword>
<evidence type="ECO:0000256" key="4">
    <source>
        <dbReference type="ARBA" id="ARBA00022741"/>
    </source>
</evidence>
<dbReference type="SUPFAM" id="SSF52540">
    <property type="entry name" value="P-loop containing nucleoside triphosphate hydrolases"/>
    <property type="match status" value="1"/>
</dbReference>
<dbReference type="Gramene" id="TraesCS5B02G420600.3">
    <property type="protein sequence ID" value="TraesCS5B02G420600.3"/>
    <property type="gene ID" value="TraesCS5B02G420600"/>
</dbReference>
<dbReference type="InterPro" id="IPR058922">
    <property type="entry name" value="WHD_DRP"/>
</dbReference>
<evidence type="ECO:0000256" key="1">
    <source>
        <dbReference type="ARBA" id="ARBA00008894"/>
    </source>
</evidence>
<feature type="domain" description="Disease resistance protein winged helix" evidence="9">
    <location>
        <begin position="417"/>
        <end position="487"/>
    </location>
</feature>
<dbReference type="PaxDb" id="4565-Traes_5BL_D27214492.2"/>
<dbReference type="InterPro" id="IPR044974">
    <property type="entry name" value="Disease_R_plants"/>
</dbReference>
<organism evidence="11">
    <name type="scientific">Triticum aestivum</name>
    <name type="common">Wheat</name>
    <dbReference type="NCBI Taxonomy" id="4565"/>
    <lineage>
        <taxon>Eukaryota</taxon>
        <taxon>Viridiplantae</taxon>
        <taxon>Streptophyta</taxon>
        <taxon>Embryophyta</taxon>
        <taxon>Tracheophyta</taxon>
        <taxon>Spermatophyta</taxon>
        <taxon>Magnoliopsida</taxon>
        <taxon>Liliopsida</taxon>
        <taxon>Poales</taxon>
        <taxon>Poaceae</taxon>
        <taxon>BOP clade</taxon>
        <taxon>Pooideae</taxon>
        <taxon>Triticodae</taxon>
        <taxon>Triticeae</taxon>
        <taxon>Triticinae</taxon>
        <taxon>Triticum</taxon>
    </lineage>
</organism>
<evidence type="ECO:0008006" key="13">
    <source>
        <dbReference type="Google" id="ProtNLM"/>
    </source>
</evidence>
<dbReference type="GO" id="GO:0002758">
    <property type="term" value="P:innate immune response-activating signaling pathway"/>
    <property type="evidence" value="ECO:0007669"/>
    <property type="project" value="UniProtKB-ARBA"/>
</dbReference>
<sequence length="993" mass="109626">MEAAAASALTKEVVLKLVALLSEKHKLSKPLKDDLRFIRTELDMISSARDSHHMMAGDPSSSSRRPQAVVSMEEMRDLAHDIEDCIDRFLPCVACEGEAAASSVLRRVKTAVTSTRSRFAAEIRKLRGRLRDAHERRANYDVQAGGGPSFSAAATGAGSPPAAADGDLVGIDKPRQELVELLLESEPGRSGVISIVGFGGSGKTTLARAVFDCPAVVRRFPCRAWAAAPEHRDAEGLLAAILRQFHTAQNSIHGFLRTTECLIVIDDINKQHWDAIKSIFHRETKSRIIVTTSLQSVANACSSGGGYVYKMSILDAELSKVLLMKKVFFQGCSPELERGSTAIVEKCDGLPLALVSVAKFLLGENELTGNHCTQVCRNLGLHMEKDADFTKLQQVLVNNYISLSGYPLRTSLLYTSVFPNGRTISRNTLIRRWLAEGYVQCQYKRSDHEVADENFRELIDRNIIRPIDASNNTKVKTCKTHGIMHEFMLHKSMSDNFITSLRDQNRSKFRHLFIQNPASGSTLGLNHQHTSTASDNVSGSEKFRARSLTIFGNVEESASEFCRCELLRVLDLQECNDLEDDHLKDIHKLWHLKYLSLGGTINNLPRNIEKLHCLETLDLRKTKIDILPYEVIGLPHLAHLLGKFKLGKKDLKMSELKKLLPKTCKLKTLAGFVADENAGFLQLMAHMNELKKVKIWCESTGADSKSLPHISKAVQKFAQDGMDTTGVRSLSLDFGNSTGDFLGSMQEYCYLSSLKLRGRLSVLPHFVTSLCGLTELCLSSTNLVGNALSNLCKLRYLLYLKLVEADLRSFVIKNGDFPSLRRLCLVVQSPVLPTIGKGALPYLVSLQLLCKDLADLSGIKIEYHDCLEEVALDSMVSTKAVETWETAAKKHPKRPKVLFLKRIDPSEAQSSVKYVAADGPMPKKGPSIEFSQVQLTQNMLQNECIIRSVQSSSVNKPNSALKKIIVSEPHQAASELSSAGNGAMPPSASICNS</sequence>
<proteinExistence type="inferred from homology"/>
<name>A0A3B6LSX1_WHEAT</name>
<dbReference type="Gene3D" id="3.80.10.10">
    <property type="entry name" value="Ribonuclease Inhibitor"/>
    <property type="match status" value="1"/>
</dbReference>
<dbReference type="InterPro" id="IPR055414">
    <property type="entry name" value="LRR_R13L4/SHOC2-like"/>
</dbReference>
<keyword evidence="3" id="KW-0677">Repeat</keyword>
<dbReference type="GO" id="GO:0043531">
    <property type="term" value="F:ADP binding"/>
    <property type="evidence" value="ECO:0007669"/>
    <property type="project" value="InterPro"/>
</dbReference>
<evidence type="ECO:0000259" key="9">
    <source>
        <dbReference type="Pfam" id="PF23559"/>
    </source>
</evidence>
<evidence type="ECO:0000256" key="6">
    <source>
        <dbReference type="ARBA" id="ARBA00023054"/>
    </source>
</evidence>
<dbReference type="InterPro" id="IPR036388">
    <property type="entry name" value="WH-like_DNA-bd_sf"/>
</dbReference>
<dbReference type="Gene3D" id="3.40.50.300">
    <property type="entry name" value="P-loop containing nucleotide triphosphate hydrolases"/>
    <property type="match status" value="1"/>
</dbReference>
<dbReference type="Gene3D" id="1.10.8.430">
    <property type="entry name" value="Helical domain of apoptotic protease-activating factors"/>
    <property type="match status" value="1"/>
</dbReference>
<evidence type="ECO:0000313" key="11">
    <source>
        <dbReference type="EnsemblPlants" id="TraesCS5B02G420600.3"/>
    </source>
</evidence>
<dbReference type="Gene3D" id="1.20.5.4130">
    <property type="match status" value="1"/>
</dbReference>
<dbReference type="Gene3D" id="1.10.10.10">
    <property type="entry name" value="Winged helix-like DNA-binding domain superfamily/Winged helix DNA-binding domain"/>
    <property type="match status" value="1"/>
</dbReference>
<dbReference type="FunFam" id="1.10.10.10:FF:000322">
    <property type="entry name" value="Probable disease resistance protein At1g63360"/>
    <property type="match status" value="1"/>
</dbReference>
<evidence type="ECO:0000259" key="7">
    <source>
        <dbReference type="Pfam" id="PF00931"/>
    </source>
</evidence>
<dbReference type="InterPro" id="IPR002182">
    <property type="entry name" value="NB-ARC"/>
</dbReference>
<evidence type="ECO:0000256" key="2">
    <source>
        <dbReference type="ARBA" id="ARBA00022614"/>
    </source>
</evidence>
<dbReference type="GO" id="GO:0009626">
    <property type="term" value="P:plant-type hypersensitive response"/>
    <property type="evidence" value="ECO:0007669"/>
    <property type="project" value="UniProtKB-ARBA"/>
</dbReference>
<dbReference type="Pfam" id="PF18052">
    <property type="entry name" value="Rx_N"/>
    <property type="match status" value="1"/>
</dbReference>
<dbReference type="InterPro" id="IPR027417">
    <property type="entry name" value="P-loop_NTPase"/>
</dbReference>
<gene>
    <name evidence="11" type="primary">LOC123113540</name>
</gene>
<dbReference type="PANTHER" id="PTHR23155:SF981">
    <property type="entry name" value="NB-ARC DOMAIN CONTAINING PROTEIN, EXPRESSED"/>
    <property type="match status" value="1"/>
</dbReference>
<dbReference type="Proteomes" id="UP000019116">
    <property type="component" value="Chromosome 5B"/>
</dbReference>
<evidence type="ECO:0000313" key="12">
    <source>
        <dbReference type="Proteomes" id="UP000019116"/>
    </source>
</evidence>
<dbReference type="InterPro" id="IPR042197">
    <property type="entry name" value="Apaf_helical"/>
</dbReference>
<reference evidence="11" key="2">
    <citation type="submission" date="2018-10" db="UniProtKB">
        <authorList>
            <consortium name="EnsemblPlants"/>
        </authorList>
    </citation>
    <scope>IDENTIFICATION</scope>
</reference>
<dbReference type="RefSeq" id="XP_044390747.1">
    <property type="nucleotide sequence ID" value="XM_044534812.1"/>
</dbReference>
<accession>A0A3B6LSX1</accession>
<dbReference type="PANTHER" id="PTHR23155">
    <property type="entry name" value="DISEASE RESISTANCE PROTEIN RP"/>
    <property type="match status" value="1"/>
</dbReference>
<keyword evidence="5" id="KW-0611">Plant defense</keyword>
<keyword evidence="2" id="KW-0433">Leucine-rich repeat</keyword>
<evidence type="ECO:0000259" key="10">
    <source>
        <dbReference type="Pfam" id="PF23598"/>
    </source>
</evidence>
<reference evidence="11" key="1">
    <citation type="submission" date="2018-08" db="EMBL/GenBank/DDBJ databases">
        <authorList>
            <person name="Rossello M."/>
        </authorList>
    </citation>
    <scope>NUCLEOTIDE SEQUENCE [LARGE SCALE GENOMIC DNA]</scope>
    <source>
        <strain evidence="11">cv. Chinese Spring</strain>
    </source>
</reference>
<dbReference type="SMR" id="A0A3B6LSX1"/>
<dbReference type="InterPro" id="IPR041118">
    <property type="entry name" value="Rx_N"/>
</dbReference>
<dbReference type="PRINTS" id="PR00364">
    <property type="entry name" value="DISEASERSIST"/>
</dbReference>
<feature type="domain" description="Disease resistance R13L4/SHOC-2-like LRR" evidence="10">
    <location>
        <begin position="545"/>
        <end position="896"/>
    </location>
</feature>
<protein>
    <recommendedName>
        <fullName evidence="13">NB-ARC domain-containing protein</fullName>
    </recommendedName>
</protein>
<dbReference type="AlphaFoldDB" id="A0A3B6LSX1"/>
<comment type="similarity">
    <text evidence="1">Belongs to the disease resistance NB-LRR family.</text>
</comment>
<evidence type="ECO:0000256" key="3">
    <source>
        <dbReference type="ARBA" id="ARBA00022737"/>
    </source>
</evidence>
<dbReference type="InterPro" id="IPR032675">
    <property type="entry name" value="LRR_dom_sf"/>
</dbReference>
<dbReference type="Pfam" id="PF00931">
    <property type="entry name" value="NB-ARC"/>
    <property type="match status" value="1"/>
</dbReference>
<dbReference type="GO" id="GO:0042742">
    <property type="term" value="P:defense response to bacterium"/>
    <property type="evidence" value="ECO:0007669"/>
    <property type="project" value="UniProtKB-ARBA"/>
</dbReference>